<evidence type="ECO:0000256" key="3">
    <source>
        <dbReference type="ARBA" id="ARBA00023140"/>
    </source>
</evidence>
<dbReference type="InterPro" id="IPR008733">
    <property type="entry name" value="PEX11"/>
</dbReference>
<feature type="region of interest" description="Disordered" evidence="5">
    <location>
        <begin position="1"/>
        <end position="27"/>
    </location>
</feature>
<sequence length="315" mass="35090">MSDQSESSEKPEGTSPASRSDAPKTIPRQKAVSDAVVSAVLKTDEIVLRLNRLLSTKAGLDIVLANLNYISHSLHYLLASSPLARLRLTIRLWLLRRLGRDIPAIPPPATNVSSARPPLLAFSDLMSKTRFTLRLLGLVSMWAWGSSTYKSPPRDPVLRTVAYLEVLSMLFYQFTENVTYLASNGIAGDSLIKRTGGMGKWTLWSIRAWFAYVLLQFVKLSRESVLYSQKEQEEQRQVSAGEKSIAVADAELEAARQAEIRSWRKRLVNNLAWAPLCAHWSFEKGLGVPPSTTGFISWLAGVWGTYDAWQDTALP</sequence>
<evidence type="ECO:0000313" key="6">
    <source>
        <dbReference type="EMBL" id="KFX51330.1"/>
    </source>
</evidence>
<reference evidence="6" key="1">
    <citation type="journal article" date="2014" name="PLoS Genet.">
        <title>Signature Gene Expression Reveals Novel Clues to the Molecular Mechanisms of Dimorphic Transition in Penicillium marneffei.</title>
        <authorList>
            <person name="Yang E."/>
            <person name="Wang G."/>
            <person name="Cai J."/>
            <person name="Woo P.C."/>
            <person name="Lau S.K."/>
            <person name="Yuen K.-Y."/>
            <person name="Chow W.-N."/>
            <person name="Lin X."/>
        </authorList>
    </citation>
    <scope>NUCLEOTIDE SEQUENCE [LARGE SCALE GENOMIC DNA]</scope>
    <source>
        <strain evidence="6">PM1</strain>
    </source>
</reference>
<dbReference type="eggNOG" id="ENOG502S1P2">
    <property type="taxonomic scope" value="Eukaryota"/>
</dbReference>
<evidence type="ECO:0000256" key="2">
    <source>
        <dbReference type="ARBA" id="ARBA00023136"/>
    </source>
</evidence>
<evidence type="ECO:0000256" key="4">
    <source>
        <dbReference type="ARBA" id="ARBA00046271"/>
    </source>
</evidence>
<evidence type="ECO:0000256" key="5">
    <source>
        <dbReference type="SAM" id="MobiDB-lite"/>
    </source>
</evidence>
<protein>
    <submittedName>
        <fullName evidence="6">Uncharacterized protein C1F12.04c</fullName>
    </submittedName>
</protein>
<comment type="subcellular location">
    <subcellularLocation>
        <location evidence="4">Peroxisome membrane</location>
    </subcellularLocation>
</comment>
<dbReference type="PANTHER" id="PTHR12652:SF25">
    <property type="entry name" value="MICROBODY (PEROXISOME) PROLIFERATION PROTEIN PEROXIN 11C (EUROFUNG)"/>
    <property type="match status" value="1"/>
</dbReference>
<dbReference type="Pfam" id="PF05648">
    <property type="entry name" value="PEX11"/>
    <property type="match status" value="1"/>
</dbReference>
<accession>A0A093VGM9</accession>
<keyword evidence="2" id="KW-0472">Membrane</keyword>
<dbReference type="GO" id="GO:0005778">
    <property type="term" value="C:peroxisomal membrane"/>
    <property type="evidence" value="ECO:0007669"/>
    <property type="project" value="UniProtKB-SubCell"/>
</dbReference>
<name>A0A093VGM9_TALMA</name>
<keyword evidence="1" id="KW-0962">Peroxisome biogenesis</keyword>
<keyword evidence="3" id="KW-0576">Peroxisome</keyword>
<dbReference type="HOGENOM" id="CLU_052213_1_0_1"/>
<proteinExistence type="predicted"/>
<dbReference type="PANTHER" id="PTHR12652">
    <property type="entry name" value="PEROXISOMAL BIOGENESIS FACTOR 11"/>
    <property type="match status" value="1"/>
</dbReference>
<dbReference type="AlphaFoldDB" id="A0A093VGM9"/>
<dbReference type="EMBL" id="JPOX01000005">
    <property type="protein sequence ID" value="KFX51330.1"/>
    <property type="molecule type" value="Genomic_DNA"/>
</dbReference>
<dbReference type="GO" id="GO:0016559">
    <property type="term" value="P:peroxisome fission"/>
    <property type="evidence" value="ECO:0007669"/>
    <property type="project" value="InterPro"/>
</dbReference>
<gene>
    <name evidence="6" type="ORF">GQ26_0051550</name>
</gene>
<comment type="caution">
    <text evidence="6">The sequence shown here is derived from an EMBL/GenBank/DDBJ whole genome shotgun (WGS) entry which is preliminary data.</text>
</comment>
<evidence type="ECO:0000256" key="1">
    <source>
        <dbReference type="ARBA" id="ARBA00022593"/>
    </source>
</evidence>
<organism evidence="6">
    <name type="scientific">Talaromyces marneffei PM1</name>
    <dbReference type="NCBI Taxonomy" id="1077442"/>
    <lineage>
        <taxon>Eukaryota</taxon>
        <taxon>Fungi</taxon>
        <taxon>Dikarya</taxon>
        <taxon>Ascomycota</taxon>
        <taxon>Pezizomycotina</taxon>
        <taxon>Eurotiomycetes</taxon>
        <taxon>Eurotiomycetidae</taxon>
        <taxon>Eurotiales</taxon>
        <taxon>Trichocomaceae</taxon>
        <taxon>Talaromyces</taxon>
        <taxon>Talaromyces sect. Talaromyces</taxon>
    </lineage>
</organism>